<dbReference type="RefSeq" id="WP_123391886.1">
    <property type="nucleotide sequence ID" value="NZ_RKHO01000001.1"/>
</dbReference>
<reference evidence="10 11" key="1">
    <citation type="submission" date="2018-11" db="EMBL/GenBank/DDBJ databases">
        <title>Sequencing the genomes of 1000 actinobacteria strains.</title>
        <authorList>
            <person name="Klenk H.-P."/>
        </authorList>
    </citation>
    <scope>NUCLEOTIDE SEQUENCE [LARGE SCALE GENOMIC DNA]</scope>
    <source>
        <strain evidence="10 11">DSM 12652</strain>
    </source>
</reference>
<evidence type="ECO:0000256" key="5">
    <source>
        <dbReference type="ARBA" id="ARBA00023136"/>
    </source>
</evidence>
<organism evidence="10 11">
    <name type="scientific">Nocardioides aurantiacus</name>
    <dbReference type="NCBI Taxonomy" id="86796"/>
    <lineage>
        <taxon>Bacteria</taxon>
        <taxon>Bacillati</taxon>
        <taxon>Actinomycetota</taxon>
        <taxon>Actinomycetes</taxon>
        <taxon>Propionibacteriales</taxon>
        <taxon>Nocardioidaceae</taxon>
        <taxon>Nocardioides</taxon>
    </lineage>
</organism>
<feature type="domain" description="ABC3 transporter permease C-terminal" evidence="8">
    <location>
        <begin position="274"/>
        <end position="395"/>
    </location>
</feature>
<feature type="transmembrane region" description="Helical" evidence="7">
    <location>
        <begin position="764"/>
        <end position="788"/>
    </location>
</feature>
<feature type="transmembrane region" description="Helical" evidence="7">
    <location>
        <begin position="496"/>
        <end position="516"/>
    </location>
</feature>
<dbReference type="Pfam" id="PF02687">
    <property type="entry name" value="FtsX"/>
    <property type="match status" value="2"/>
</dbReference>
<dbReference type="AlphaFoldDB" id="A0A3N2CXU4"/>
<comment type="subcellular location">
    <subcellularLocation>
        <location evidence="1">Cell membrane</location>
        <topology evidence="1">Multi-pass membrane protein</topology>
    </subcellularLocation>
</comment>
<keyword evidence="2" id="KW-1003">Cell membrane</keyword>
<dbReference type="InterPro" id="IPR050250">
    <property type="entry name" value="Macrolide_Exporter_MacB"/>
</dbReference>
<comment type="similarity">
    <text evidence="6">Belongs to the ABC-4 integral membrane protein family.</text>
</comment>
<dbReference type="InterPro" id="IPR003838">
    <property type="entry name" value="ABC3_permease_C"/>
</dbReference>
<name>A0A3N2CXU4_9ACTN</name>
<keyword evidence="5 7" id="KW-0472">Membrane</keyword>
<evidence type="ECO:0000313" key="10">
    <source>
        <dbReference type="EMBL" id="ROR92248.1"/>
    </source>
</evidence>
<evidence type="ECO:0000256" key="6">
    <source>
        <dbReference type="ARBA" id="ARBA00038076"/>
    </source>
</evidence>
<evidence type="ECO:0000256" key="4">
    <source>
        <dbReference type="ARBA" id="ARBA00022989"/>
    </source>
</evidence>
<evidence type="ECO:0000256" key="7">
    <source>
        <dbReference type="SAM" id="Phobius"/>
    </source>
</evidence>
<feature type="transmembrane region" description="Helical" evidence="7">
    <location>
        <begin position="415"/>
        <end position="435"/>
    </location>
</feature>
<keyword evidence="4 7" id="KW-1133">Transmembrane helix</keyword>
<dbReference type="Proteomes" id="UP000281738">
    <property type="component" value="Unassembled WGS sequence"/>
</dbReference>
<keyword evidence="3 7" id="KW-0812">Transmembrane</keyword>
<dbReference type="PANTHER" id="PTHR30572:SF4">
    <property type="entry name" value="ABC TRANSPORTER PERMEASE YTRF"/>
    <property type="match status" value="1"/>
</dbReference>
<keyword evidence="11" id="KW-1185">Reference proteome</keyword>
<evidence type="ECO:0000313" key="11">
    <source>
        <dbReference type="Proteomes" id="UP000281738"/>
    </source>
</evidence>
<dbReference type="InterPro" id="IPR025857">
    <property type="entry name" value="MacB_PCD"/>
</dbReference>
<dbReference type="OrthoDB" id="9780560at2"/>
<feature type="transmembrane region" description="Helical" evidence="7">
    <location>
        <begin position="717"/>
        <end position="743"/>
    </location>
</feature>
<feature type="transmembrane region" description="Helical" evidence="7">
    <location>
        <begin position="319"/>
        <end position="349"/>
    </location>
</feature>
<dbReference type="GO" id="GO:0005886">
    <property type="term" value="C:plasma membrane"/>
    <property type="evidence" value="ECO:0007669"/>
    <property type="project" value="UniProtKB-SubCell"/>
</dbReference>
<feature type="transmembrane region" description="Helical" evidence="7">
    <location>
        <begin position="441"/>
        <end position="462"/>
    </location>
</feature>
<feature type="domain" description="MacB-like periplasmic core" evidence="9">
    <location>
        <begin position="495"/>
        <end position="688"/>
    </location>
</feature>
<evidence type="ECO:0000256" key="2">
    <source>
        <dbReference type="ARBA" id="ARBA00022475"/>
    </source>
</evidence>
<dbReference type="GO" id="GO:0022857">
    <property type="term" value="F:transmembrane transporter activity"/>
    <property type="evidence" value="ECO:0007669"/>
    <property type="project" value="TreeGrafter"/>
</dbReference>
<protein>
    <submittedName>
        <fullName evidence="10">Putative ABC transport system permease protein</fullName>
    </submittedName>
</protein>
<gene>
    <name evidence="10" type="ORF">EDD33_3135</name>
</gene>
<comment type="caution">
    <text evidence="10">The sequence shown here is derived from an EMBL/GenBank/DDBJ whole genome shotgun (WGS) entry which is preliminary data.</text>
</comment>
<feature type="domain" description="ABC3 transporter permease C-terminal" evidence="8">
    <location>
        <begin position="722"/>
        <end position="837"/>
    </location>
</feature>
<dbReference type="EMBL" id="RKHO01000001">
    <property type="protein sequence ID" value="ROR92248.1"/>
    <property type="molecule type" value="Genomic_DNA"/>
</dbReference>
<feature type="transmembrane region" description="Helical" evidence="7">
    <location>
        <begin position="808"/>
        <end position="828"/>
    </location>
</feature>
<feature type="transmembrane region" description="Helical" evidence="7">
    <location>
        <begin position="369"/>
        <end position="387"/>
    </location>
</feature>
<evidence type="ECO:0000259" key="8">
    <source>
        <dbReference type="Pfam" id="PF02687"/>
    </source>
</evidence>
<accession>A0A3N2CXU4</accession>
<feature type="transmembrane region" description="Helical" evidence="7">
    <location>
        <begin position="267"/>
        <end position="296"/>
    </location>
</feature>
<evidence type="ECO:0000256" key="1">
    <source>
        <dbReference type="ARBA" id="ARBA00004651"/>
    </source>
</evidence>
<proteinExistence type="inferred from homology"/>
<feature type="domain" description="MacB-like periplasmic core" evidence="9">
    <location>
        <begin position="18"/>
        <end position="239"/>
    </location>
</feature>
<evidence type="ECO:0000259" key="9">
    <source>
        <dbReference type="Pfam" id="PF12704"/>
    </source>
</evidence>
<dbReference type="PANTHER" id="PTHR30572">
    <property type="entry name" value="MEMBRANE COMPONENT OF TRANSPORTER-RELATED"/>
    <property type="match status" value="1"/>
</dbReference>
<evidence type="ECO:0000256" key="3">
    <source>
        <dbReference type="ARBA" id="ARBA00022692"/>
    </source>
</evidence>
<dbReference type="Pfam" id="PF12704">
    <property type="entry name" value="MacB_PCD"/>
    <property type="match status" value="2"/>
</dbReference>
<sequence>MLRAAWRSLLGRRLRLLTSTLAIVLGVAFVAGTLIFTDTLDRSFTSIFDSSVGDVVVQPTGAASSGSDRTTLTVPAGVVADLAALPGAARADGRASGSGVFVVGANGRVVGGQGAPGIWRNDSTAPAAGGVEPLQVLRGRSPRGEQEVAVDTATARRAGYALGDRVRLVSVGERALLTPTLVGLAGFPDGGSLNGASVALFDTATTQRLFLEDRDVFTSVWVTARPGVSQDELRAQVARVLPDGLTAQTGERAAAASASGLLEAISFLTVFLLVFAGIALVVGSFLIVNTFSMLVAQRSRELALLRALGASRGQVTRSVLFEALVVGLLGSAVGLGLGVLLALGIQALFSRLGLDLSSQPLVVETRTPVAALGVGVLVTVVAAYLPARRSARIAPVAALRDDVAMPESTLRLRGWAGLLLVLAGAALGAVGLLAAVSQPGYWVGVGALLAILGVAAASPVLARPFLRVVGAAYTRGFGTVGRLAGENALRNPRRTAATASALMIGLTLVTTMSVAGSSAGASVDRTVARSFLGDVVVSNAVGQPFSAEVASRVEGVEGVGSVTRLRTAESRTDEGRAFLTAADPRTLPDVLRLDLVAGSLADLRGDTLLVGEERAREEGLAVGDEVTFRFPSGPRELRVVGIHDATVAGYLTTLQVLREGGYPPEDSALLVAVAPGADAAAVKTGIEDVTADLPILTVKDQVEYAAEQREPIDRLVLMIYALLGLALVIAVLGVVNTLGLSVVERTREIGLLRAIGVDRRQLRRMIGLESVAIAVLGALLGLGLGLVFGLALMQSLRDEGLEVTRVPWWSLAGYLLAAVVIGLVAAVLPARRAARLDVLDAVSHE</sequence>